<evidence type="ECO:0000259" key="7">
    <source>
        <dbReference type="PROSITE" id="PS50043"/>
    </source>
</evidence>
<dbReference type="Pfam" id="PF00072">
    <property type="entry name" value="Response_reg"/>
    <property type="match status" value="1"/>
</dbReference>
<proteinExistence type="predicted"/>
<dbReference type="PRINTS" id="PR00038">
    <property type="entry name" value="HTHLUXR"/>
</dbReference>
<keyword evidence="4 9" id="KW-0238">DNA-binding</keyword>
<dbReference type="GO" id="GO:0006355">
    <property type="term" value="P:regulation of DNA-templated transcription"/>
    <property type="evidence" value="ECO:0007669"/>
    <property type="project" value="InterPro"/>
</dbReference>
<evidence type="ECO:0000256" key="5">
    <source>
        <dbReference type="ARBA" id="ARBA00023163"/>
    </source>
</evidence>
<dbReference type="InterPro" id="IPR000792">
    <property type="entry name" value="Tscrpt_reg_LuxR_C"/>
</dbReference>
<dbReference type="InterPro" id="IPR001789">
    <property type="entry name" value="Sig_transdc_resp-reg_receiver"/>
</dbReference>
<dbReference type="PANTHER" id="PTHR44688:SF16">
    <property type="entry name" value="DNA-BINDING TRANSCRIPTIONAL ACTIVATOR DEVR_DOSR"/>
    <property type="match status" value="1"/>
</dbReference>
<dbReference type="FunFam" id="3.40.50.2300:FF:000018">
    <property type="entry name" value="DNA-binding transcriptional regulator NtrC"/>
    <property type="match status" value="1"/>
</dbReference>
<dbReference type="PROSITE" id="PS50043">
    <property type="entry name" value="HTH_LUXR_2"/>
    <property type="match status" value="1"/>
</dbReference>
<comment type="caution">
    <text evidence="9">The sequence shown here is derived from an EMBL/GenBank/DDBJ whole genome shotgun (WGS) entry which is preliminary data.</text>
</comment>
<feature type="modified residue" description="4-aspartylphosphate" evidence="6">
    <location>
        <position position="55"/>
    </location>
</feature>
<dbReference type="EMBL" id="NHON01000001">
    <property type="protein sequence ID" value="OWJ68977.1"/>
    <property type="molecule type" value="Genomic_DNA"/>
</dbReference>
<keyword evidence="1 6" id="KW-0597">Phosphoprotein</keyword>
<dbReference type="SMART" id="SM00421">
    <property type="entry name" value="HTH_LUXR"/>
    <property type="match status" value="1"/>
</dbReference>
<keyword evidence="3" id="KW-0805">Transcription regulation</keyword>
<name>A0A211ZV84_9PROT</name>
<reference evidence="10" key="1">
    <citation type="submission" date="2017-05" db="EMBL/GenBank/DDBJ databases">
        <authorList>
            <person name="Macchi M."/>
            <person name="Festa S."/>
            <person name="Coppotelli B.M."/>
            <person name="Morelli I.S."/>
        </authorList>
    </citation>
    <scope>NUCLEOTIDE SEQUENCE [LARGE SCALE GENOMIC DNA]</scope>
    <source>
        <strain evidence="10">I</strain>
    </source>
</reference>
<dbReference type="OrthoDB" id="9782655at2"/>
<protein>
    <submittedName>
        <fullName evidence="9">DNA-binding response regulator</fullName>
    </submittedName>
</protein>
<dbReference type="CDD" id="cd17537">
    <property type="entry name" value="REC_FixJ"/>
    <property type="match status" value="1"/>
</dbReference>
<feature type="domain" description="Response regulatory" evidence="8">
    <location>
        <begin position="6"/>
        <end position="120"/>
    </location>
</feature>
<dbReference type="Gene3D" id="3.40.50.2300">
    <property type="match status" value="1"/>
</dbReference>
<dbReference type="Gene3D" id="1.10.10.10">
    <property type="entry name" value="Winged helix-like DNA-binding domain superfamily/Winged helix DNA-binding domain"/>
    <property type="match status" value="1"/>
</dbReference>
<dbReference type="InterPro" id="IPR036388">
    <property type="entry name" value="WH-like_DNA-bd_sf"/>
</dbReference>
<evidence type="ECO:0000313" key="10">
    <source>
        <dbReference type="Proteomes" id="UP000196655"/>
    </source>
</evidence>
<evidence type="ECO:0000256" key="2">
    <source>
        <dbReference type="ARBA" id="ARBA00023012"/>
    </source>
</evidence>
<dbReference type="InterPro" id="IPR011006">
    <property type="entry name" value="CheY-like_superfamily"/>
</dbReference>
<dbReference type="GO" id="GO:0000160">
    <property type="term" value="P:phosphorelay signal transduction system"/>
    <property type="evidence" value="ECO:0007669"/>
    <property type="project" value="UniProtKB-KW"/>
</dbReference>
<keyword evidence="10" id="KW-1185">Reference proteome</keyword>
<accession>A0A211ZV84</accession>
<dbReference type="AlphaFoldDB" id="A0A211ZV84"/>
<dbReference type="SUPFAM" id="SSF52172">
    <property type="entry name" value="CheY-like"/>
    <property type="match status" value="1"/>
</dbReference>
<dbReference type="GO" id="GO:0003677">
    <property type="term" value="F:DNA binding"/>
    <property type="evidence" value="ECO:0007669"/>
    <property type="project" value="UniProtKB-KW"/>
</dbReference>
<feature type="domain" description="HTH luxR-type" evidence="7">
    <location>
        <begin position="136"/>
        <end position="201"/>
    </location>
</feature>
<dbReference type="PANTHER" id="PTHR44688">
    <property type="entry name" value="DNA-BINDING TRANSCRIPTIONAL ACTIVATOR DEVR_DOSR"/>
    <property type="match status" value="1"/>
</dbReference>
<dbReference type="CDD" id="cd06170">
    <property type="entry name" value="LuxR_C_like"/>
    <property type="match status" value="1"/>
</dbReference>
<keyword evidence="5" id="KW-0804">Transcription</keyword>
<sequence length="208" mass="22370">MAEAPLVLVLDDEAPVRTALDSLLRSVGFRVACFGAPQDFLDSGLAQAAGCLVLDIRLQVASGLDVQAQLAEAGIRIPVVFMTGHGDIPMSVRAMKAGAVDFLSKPFRDQDMLDAVAAAIERDRERRAAEQRVAGIAGRYATLTPRERQIMALVADGLMNKEIAGRLGLSEITIKIHRGQVMRKLEVRSITDLVRLADALDVGRADPA</sequence>
<dbReference type="Proteomes" id="UP000196655">
    <property type="component" value="Unassembled WGS sequence"/>
</dbReference>
<dbReference type="Pfam" id="PF00196">
    <property type="entry name" value="GerE"/>
    <property type="match status" value="1"/>
</dbReference>
<evidence type="ECO:0000256" key="6">
    <source>
        <dbReference type="PROSITE-ProRule" id="PRU00169"/>
    </source>
</evidence>
<evidence type="ECO:0000259" key="8">
    <source>
        <dbReference type="PROSITE" id="PS50110"/>
    </source>
</evidence>
<dbReference type="STRING" id="1122125.GCA_000423185_06186"/>
<gene>
    <name evidence="9" type="ORF">BWR60_00025</name>
</gene>
<evidence type="ECO:0000313" key="9">
    <source>
        <dbReference type="EMBL" id="OWJ68977.1"/>
    </source>
</evidence>
<evidence type="ECO:0000256" key="3">
    <source>
        <dbReference type="ARBA" id="ARBA00023015"/>
    </source>
</evidence>
<evidence type="ECO:0000256" key="1">
    <source>
        <dbReference type="ARBA" id="ARBA00022553"/>
    </source>
</evidence>
<keyword evidence="2" id="KW-0902">Two-component regulatory system</keyword>
<dbReference type="PROSITE" id="PS50110">
    <property type="entry name" value="RESPONSE_REGULATORY"/>
    <property type="match status" value="1"/>
</dbReference>
<organism evidence="9 10">
    <name type="scientific">Inquilinus limosus</name>
    <dbReference type="NCBI Taxonomy" id="171674"/>
    <lineage>
        <taxon>Bacteria</taxon>
        <taxon>Pseudomonadati</taxon>
        <taxon>Pseudomonadota</taxon>
        <taxon>Alphaproteobacteria</taxon>
        <taxon>Rhodospirillales</taxon>
        <taxon>Rhodospirillaceae</taxon>
        <taxon>Inquilinus</taxon>
    </lineage>
</organism>
<dbReference type="SMART" id="SM00448">
    <property type="entry name" value="REC"/>
    <property type="match status" value="1"/>
</dbReference>
<evidence type="ECO:0000256" key="4">
    <source>
        <dbReference type="ARBA" id="ARBA00023125"/>
    </source>
</evidence>